<dbReference type="EMBL" id="JBAMIC010001447">
    <property type="protein sequence ID" value="KAK7089500.1"/>
    <property type="molecule type" value="Genomic_DNA"/>
</dbReference>
<dbReference type="InterPro" id="IPR027417">
    <property type="entry name" value="P-loop_NTPase"/>
</dbReference>
<accession>A0AAN9AME1</accession>
<evidence type="ECO:0000313" key="11">
    <source>
        <dbReference type="EMBL" id="KAK7089500.1"/>
    </source>
</evidence>
<feature type="region of interest" description="Disordered" evidence="10">
    <location>
        <begin position="88"/>
        <end position="119"/>
    </location>
</feature>
<keyword evidence="4" id="KW-0812">Transmembrane</keyword>
<name>A0AAN9AME1_9CAEN</name>
<evidence type="ECO:0000256" key="3">
    <source>
        <dbReference type="ARBA" id="ARBA00022679"/>
    </source>
</evidence>
<evidence type="ECO:0000313" key="12">
    <source>
        <dbReference type="Proteomes" id="UP001374579"/>
    </source>
</evidence>
<gene>
    <name evidence="11" type="ORF">V1264_024326</name>
</gene>
<dbReference type="Gene3D" id="3.40.50.300">
    <property type="entry name" value="P-loop containing nucleotide triphosphate hydrolases"/>
    <property type="match status" value="1"/>
</dbReference>
<protein>
    <recommendedName>
        <fullName evidence="13">Galactosylceramide sulfotransferase</fullName>
    </recommendedName>
</protein>
<dbReference type="InterPro" id="IPR009729">
    <property type="entry name" value="Gal-3-0_sulfotransfrase"/>
</dbReference>
<keyword evidence="12" id="KW-1185">Reference proteome</keyword>
<evidence type="ECO:0000256" key="4">
    <source>
        <dbReference type="ARBA" id="ARBA00022692"/>
    </source>
</evidence>
<comment type="similarity">
    <text evidence="2">Belongs to the galactose-3-O-sulfotransferase family.</text>
</comment>
<keyword evidence="7" id="KW-0333">Golgi apparatus</keyword>
<comment type="caution">
    <text evidence="11">The sequence shown here is derived from an EMBL/GenBank/DDBJ whole genome shotgun (WGS) entry which is preliminary data.</text>
</comment>
<evidence type="ECO:0000256" key="9">
    <source>
        <dbReference type="ARBA" id="ARBA00023180"/>
    </source>
</evidence>
<keyword evidence="6" id="KW-1133">Transmembrane helix</keyword>
<keyword evidence="9" id="KW-0325">Glycoprotein</keyword>
<keyword evidence="5" id="KW-0735">Signal-anchor</keyword>
<sequence>MRTKYEALVIFTILLTASMLLVWNQQEQYRWLLQWKKEGRNGSWLNVANDPATLQSIPPAATSKANTLKPELDATTYETSLKRLKSFDEPQRNESLKHRIKSGLNDTKSQDAPALTPETNDLNNKVAVKLRGLQKAADVRTDGNTLSCHPRLFESTSNDISVSSLCAAHREKGRKDRPPPVQHVFLLKTHKTGSTTLASMLNRYALTHNLTVAVRNNLQEHEAERTTQWTPLYRPLPPGLTHYDMLTDHVRLNEECVRHFLPRDTQFVSIVREPLQAFISAFYYYRDVWSVARYLAVPGPDPIKTFLSDIERWEFPPGTQCNSRMAFDFGLDMLDLPDPQYVNSSLRHLSQVFHQVLLTEQFDESMVLLKRHLHWELKDVLYVKVNVGPTTRRLNVSDHDRKEFEKHRQGEYTLYRHFRRDFEQRIASEGATFRQEVDVFKKMRDAVEAFCTIANKSKARELTVASTAFSEGFRVAYEDCKLLQRMSSTIKDPWFEKLMIERINNLSKALQHWT</sequence>
<reference evidence="11 12" key="1">
    <citation type="submission" date="2024-02" db="EMBL/GenBank/DDBJ databases">
        <title>Chromosome-scale genome assembly of the rough periwinkle Littorina saxatilis.</title>
        <authorList>
            <person name="De Jode A."/>
            <person name="Faria R."/>
            <person name="Formenti G."/>
            <person name="Sims Y."/>
            <person name="Smith T.P."/>
            <person name="Tracey A."/>
            <person name="Wood J.M.D."/>
            <person name="Zagrodzka Z.B."/>
            <person name="Johannesson K."/>
            <person name="Butlin R.K."/>
            <person name="Leder E.H."/>
        </authorList>
    </citation>
    <scope>NUCLEOTIDE SEQUENCE [LARGE SCALE GENOMIC DNA]</scope>
    <source>
        <strain evidence="11">Snail1</strain>
        <tissue evidence="11">Muscle</tissue>
    </source>
</reference>
<comment type="subcellular location">
    <subcellularLocation>
        <location evidence="1">Golgi apparatus membrane</location>
        <topology evidence="1">Single-pass type II membrane protein</topology>
    </subcellularLocation>
</comment>
<dbReference type="Proteomes" id="UP001374579">
    <property type="component" value="Unassembled WGS sequence"/>
</dbReference>
<keyword evidence="3" id="KW-0808">Transferase</keyword>
<evidence type="ECO:0008006" key="13">
    <source>
        <dbReference type="Google" id="ProtNLM"/>
    </source>
</evidence>
<evidence type="ECO:0000256" key="2">
    <source>
        <dbReference type="ARBA" id="ARBA00008124"/>
    </source>
</evidence>
<evidence type="ECO:0000256" key="10">
    <source>
        <dbReference type="SAM" id="MobiDB-lite"/>
    </source>
</evidence>
<proteinExistence type="inferred from homology"/>
<dbReference type="AlphaFoldDB" id="A0AAN9AME1"/>
<dbReference type="GO" id="GO:0009247">
    <property type="term" value="P:glycolipid biosynthetic process"/>
    <property type="evidence" value="ECO:0007669"/>
    <property type="project" value="InterPro"/>
</dbReference>
<evidence type="ECO:0000256" key="7">
    <source>
        <dbReference type="ARBA" id="ARBA00023034"/>
    </source>
</evidence>
<feature type="compositionally biased region" description="Basic and acidic residues" evidence="10">
    <location>
        <begin position="88"/>
        <end position="97"/>
    </location>
</feature>
<dbReference type="SUPFAM" id="SSF52540">
    <property type="entry name" value="P-loop containing nucleoside triphosphate hydrolases"/>
    <property type="match status" value="1"/>
</dbReference>
<dbReference type="PANTHER" id="PTHR14647">
    <property type="entry name" value="GALACTOSE-3-O-SULFOTRANSFERASE"/>
    <property type="match status" value="1"/>
</dbReference>
<dbReference type="GO" id="GO:0001733">
    <property type="term" value="F:galactosylceramide sulfotransferase activity"/>
    <property type="evidence" value="ECO:0007669"/>
    <property type="project" value="InterPro"/>
</dbReference>
<dbReference type="PANTHER" id="PTHR14647:SF87">
    <property type="entry name" value="PUTATIVE-RELATED"/>
    <property type="match status" value="1"/>
</dbReference>
<keyword evidence="8" id="KW-0472">Membrane</keyword>
<evidence type="ECO:0000256" key="8">
    <source>
        <dbReference type="ARBA" id="ARBA00023136"/>
    </source>
</evidence>
<evidence type="ECO:0000256" key="1">
    <source>
        <dbReference type="ARBA" id="ARBA00004323"/>
    </source>
</evidence>
<dbReference type="GO" id="GO:0000139">
    <property type="term" value="C:Golgi membrane"/>
    <property type="evidence" value="ECO:0007669"/>
    <property type="project" value="UniProtKB-SubCell"/>
</dbReference>
<evidence type="ECO:0000256" key="5">
    <source>
        <dbReference type="ARBA" id="ARBA00022968"/>
    </source>
</evidence>
<dbReference type="Pfam" id="PF06990">
    <property type="entry name" value="Gal-3-0_sulfotr"/>
    <property type="match status" value="1"/>
</dbReference>
<organism evidence="11 12">
    <name type="scientific">Littorina saxatilis</name>
    <dbReference type="NCBI Taxonomy" id="31220"/>
    <lineage>
        <taxon>Eukaryota</taxon>
        <taxon>Metazoa</taxon>
        <taxon>Spiralia</taxon>
        <taxon>Lophotrochozoa</taxon>
        <taxon>Mollusca</taxon>
        <taxon>Gastropoda</taxon>
        <taxon>Caenogastropoda</taxon>
        <taxon>Littorinimorpha</taxon>
        <taxon>Littorinoidea</taxon>
        <taxon>Littorinidae</taxon>
        <taxon>Littorina</taxon>
    </lineage>
</organism>
<evidence type="ECO:0000256" key="6">
    <source>
        <dbReference type="ARBA" id="ARBA00022989"/>
    </source>
</evidence>